<feature type="region of interest" description="Disordered" evidence="1">
    <location>
        <begin position="23"/>
        <end position="71"/>
    </location>
</feature>
<accession>A0A3M6T8S0</accession>
<proteinExistence type="predicted"/>
<dbReference type="PANTHER" id="PTHR46844:SF1">
    <property type="entry name" value="SLR5058 PROTEIN"/>
    <property type="match status" value="1"/>
</dbReference>
<evidence type="ECO:0008006" key="4">
    <source>
        <dbReference type="Google" id="ProtNLM"/>
    </source>
</evidence>
<dbReference type="AlphaFoldDB" id="A0A3M6T8S0"/>
<evidence type="ECO:0000313" key="2">
    <source>
        <dbReference type="EMBL" id="RMX37806.1"/>
    </source>
</evidence>
<evidence type="ECO:0000313" key="3">
    <source>
        <dbReference type="Proteomes" id="UP000275408"/>
    </source>
</evidence>
<dbReference type="OrthoDB" id="120976at2759"/>
<reference evidence="2 3" key="1">
    <citation type="journal article" date="2018" name="Sci. Rep.">
        <title>Comparative analysis of the Pocillopora damicornis genome highlights role of immune system in coral evolution.</title>
        <authorList>
            <person name="Cunning R."/>
            <person name="Bay R.A."/>
            <person name="Gillette P."/>
            <person name="Baker A.C."/>
            <person name="Traylor-Knowles N."/>
        </authorList>
    </citation>
    <scope>NUCLEOTIDE SEQUENCE [LARGE SCALE GENOMIC DNA]</scope>
    <source>
        <strain evidence="2">RSMAS</strain>
        <tissue evidence="2">Whole animal</tissue>
    </source>
</reference>
<feature type="compositionally biased region" description="Polar residues" evidence="1">
    <location>
        <begin position="39"/>
        <end position="52"/>
    </location>
</feature>
<keyword evidence="3" id="KW-1185">Reference proteome</keyword>
<dbReference type="EMBL" id="RCHS01004077">
    <property type="protein sequence ID" value="RMX37806.1"/>
    <property type="molecule type" value="Genomic_DNA"/>
</dbReference>
<evidence type="ECO:0000256" key="1">
    <source>
        <dbReference type="SAM" id="MobiDB-lite"/>
    </source>
</evidence>
<dbReference type="SUPFAM" id="SSF52540">
    <property type="entry name" value="P-loop containing nucleoside triphosphate hydrolases"/>
    <property type="match status" value="1"/>
</dbReference>
<gene>
    <name evidence="2" type="ORF">pdam_00026055</name>
</gene>
<dbReference type="InterPro" id="IPR027417">
    <property type="entry name" value="P-loop_NTPase"/>
</dbReference>
<protein>
    <recommendedName>
        <fullName evidence="4">NACHT domain-containing protein</fullName>
    </recommendedName>
</protein>
<name>A0A3M6T8S0_POCDA</name>
<sequence length="181" mass="21042">MRDDITNMTAIFKTHEECKEPWTKTHEEYRKSRFRPQSAPWTRTRTSPQTLHQPRASAQAPTAPQTAPRTVLIEGDPGMGKTTYCQKLACHDIKSNLWQAIDDQLLPDDIDEECKKNLFKFIRKNQSRVLFVLDGLDEADHSEIDMFIDLAQSKGLHKCLFVFTSRHESGMKMRPYCDNLW</sequence>
<organism evidence="2 3">
    <name type="scientific">Pocillopora damicornis</name>
    <name type="common">Cauliflower coral</name>
    <name type="synonym">Millepora damicornis</name>
    <dbReference type="NCBI Taxonomy" id="46731"/>
    <lineage>
        <taxon>Eukaryota</taxon>
        <taxon>Metazoa</taxon>
        <taxon>Cnidaria</taxon>
        <taxon>Anthozoa</taxon>
        <taxon>Hexacorallia</taxon>
        <taxon>Scleractinia</taxon>
        <taxon>Astrocoeniina</taxon>
        <taxon>Pocilloporidae</taxon>
        <taxon>Pocillopora</taxon>
    </lineage>
</organism>
<feature type="compositionally biased region" description="Low complexity" evidence="1">
    <location>
        <begin position="53"/>
        <end position="70"/>
    </location>
</feature>
<dbReference type="Gene3D" id="3.40.50.300">
    <property type="entry name" value="P-loop containing nucleotide triphosphate hydrolases"/>
    <property type="match status" value="1"/>
</dbReference>
<comment type="caution">
    <text evidence="2">The sequence shown here is derived from an EMBL/GenBank/DDBJ whole genome shotgun (WGS) entry which is preliminary data.</text>
</comment>
<dbReference type="PANTHER" id="PTHR46844">
    <property type="entry name" value="SLR5058 PROTEIN"/>
    <property type="match status" value="1"/>
</dbReference>
<dbReference type="Proteomes" id="UP000275408">
    <property type="component" value="Unassembled WGS sequence"/>
</dbReference>